<keyword evidence="2" id="KW-0964">Secreted</keyword>
<dbReference type="GeneID" id="17327141"/>
<keyword evidence="4" id="KW-0479">Metal-binding</keyword>
<feature type="region of interest" description="Disordered" evidence="5">
    <location>
        <begin position="48"/>
        <end position="86"/>
    </location>
</feature>
<feature type="chain" id="PRO_5004454650" evidence="6">
    <location>
        <begin position="21"/>
        <end position="614"/>
    </location>
</feature>
<reference evidence="8" key="1">
    <citation type="journal article" date="2013" name="Proc. Natl. Acad. Sci. U.S.A.">
        <title>Genome structure and metabolic features in the red seaweed Chondrus crispus shed light on evolution of the Archaeplastida.</title>
        <authorList>
            <person name="Collen J."/>
            <person name="Porcel B."/>
            <person name="Carre W."/>
            <person name="Ball S.G."/>
            <person name="Chaparro C."/>
            <person name="Tonon T."/>
            <person name="Barbeyron T."/>
            <person name="Michel G."/>
            <person name="Noel B."/>
            <person name="Valentin K."/>
            <person name="Elias M."/>
            <person name="Artiguenave F."/>
            <person name="Arun A."/>
            <person name="Aury J.M."/>
            <person name="Barbosa-Neto J.F."/>
            <person name="Bothwell J.H."/>
            <person name="Bouget F.Y."/>
            <person name="Brillet L."/>
            <person name="Cabello-Hurtado F."/>
            <person name="Capella-Gutierrez S."/>
            <person name="Charrier B."/>
            <person name="Cladiere L."/>
            <person name="Cock J.M."/>
            <person name="Coelho S.M."/>
            <person name="Colleoni C."/>
            <person name="Czjzek M."/>
            <person name="Da Silva C."/>
            <person name="Delage L."/>
            <person name="Denoeud F."/>
            <person name="Deschamps P."/>
            <person name="Dittami S.M."/>
            <person name="Gabaldon T."/>
            <person name="Gachon C.M."/>
            <person name="Groisillier A."/>
            <person name="Herve C."/>
            <person name="Jabbari K."/>
            <person name="Katinka M."/>
            <person name="Kloareg B."/>
            <person name="Kowalczyk N."/>
            <person name="Labadie K."/>
            <person name="Leblanc C."/>
            <person name="Lopez P.J."/>
            <person name="McLachlan D.H."/>
            <person name="Meslet-Cladiere L."/>
            <person name="Moustafa A."/>
            <person name="Nehr Z."/>
            <person name="Nyvall Collen P."/>
            <person name="Panaud O."/>
            <person name="Partensky F."/>
            <person name="Poulain J."/>
            <person name="Rensing S.A."/>
            <person name="Rousvoal S."/>
            <person name="Samson G."/>
            <person name="Symeonidi A."/>
            <person name="Weissenbach J."/>
            <person name="Zambounis A."/>
            <person name="Wincker P."/>
            <person name="Boyen C."/>
        </authorList>
    </citation>
    <scope>NUCLEOTIDE SEQUENCE [LARGE SCALE GENOMIC DNA]</scope>
    <source>
        <strain evidence="8">cv. Stackhouse</strain>
    </source>
</reference>
<evidence type="ECO:0000313" key="8">
    <source>
        <dbReference type="Proteomes" id="UP000012073"/>
    </source>
</evidence>
<evidence type="ECO:0000313" key="7">
    <source>
        <dbReference type="EMBL" id="CDF39508.1"/>
    </source>
</evidence>
<dbReference type="GO" id="GO:0046872">
    <property type="term" value="F:metal ion binding"/>
    <property type="evidence" value="ECO:0007669"/>
    <property type="project" value="UniProtKB-KW"/>
</dbReference>
<dbReference type="AlphaFoldDB" id="R7QP25"/>
<dbReference type="GO" id="GO:0005576">
    <property type="term" value="C:extracellular region"/>
    <property type="evidence" value="ECO:0007669"/>
    <property type="project" value="UniProtKB-SubCell"/>
</dbReference>
<dbReference type="RefSeq" id="XP_005719419.1">
    <property type="nucleotide sequence ID" value="XM_005719362.1"/>
</dbReference>
<dbReference type="PANTHER" id="PTHR11475">
    <property type="entry name" value="OXIDASE/PEROXIDASE"/>
    <property type="match status" value="1"/>
</dbReference>
<dbReference type="PRINTS" id="PR00457">
    <property type="entry name" value="ANPEROXIDASE"/>
</dbReference>
<keyword evidence="4" id="KW-0349">Heme</keyword>
<dbReference type="STRING" id="2769.R7QP25"/>
<proteinExistence type="predicted"/>
<gene>
    <name evidence="7" type="ORF">CHC_T00010161001</name>
</gene>
<dbReference type="InterPro" id="IPR010255">
    <property type="entry name" value="Haem_peroxidase_sf"/>
</dbReference>
<dbReference type="EMBL" id="HG002048">
    <property type="protein sequence ID" value="CDF39508.1"/>
    <property type="molecule type" value="Genomic_DNA"/>
</dbReference>
<dbReference type="GO" id="GO:0004601">
    <property type="term" value="F:peroxidase activity"/>
    <property type="evidence" value="ECO:0007669"/>
    <property type="project" value="UniProtKB-KW"/>
</dbReference>
<name>R7QP25_CHOCR</name>
<dbReference type="GO" id="GO:0020037">
    <property type="term" value="F:heme binding"/>
    <property type="evidence" value="ECO:0007669"/>
    <property type="project" value="InterPro"/>
</dbReference>
<evidence type="ECO:0000256" key="2">
    <source>
        <dbReference type="ARBA" id="ARBA00022525"/>
    </source>
</evidence>
<evidence type="ECO:0000256" key="5">
    <source>
        <dbReference type="SAM" id="MobiDB-lite"/>
    </source>
</evidence>
<dbReference type="Proteomes" id="UP000012073">
    <property type="component" value="Unassembled WGS sequence"/>
</dbReference>
<protein>
    <submittedName>
        <fullName evidence="7">Peroxidase</fullName>
    </submittedName>
</protein>
<dbReference type="GO" id="GO:0006979">
    <property type="term" value="P:response to oxidative stress"/>
    <property type="evidence" value="ECO:0007669"/>
    <property type="project" value="InterPro"/>
</dbReference>
<dbReference type="KEGG" id="ccp:CHC_T00010161001"/>
<dbReference type="InterPro" id="IPR037120">
    <property type="entry name" value="Haem_peroxidase_sf_animal"/>
</dbReference>
<keyword evidence="4" id="KW-0408">Iron</keyword>
<feature type="compositionally biased region" description="Pro residues" evidence="5">
    <location>
        <begin position="57"/>
        <end position="80"/>
    </location>
</feature>
<evidence type="ECO:0000256" key="4">
    <source>
        <dbReference type="PIRSR" id="PIRSR619791-2"/>
    </source>
</evidence>
<dbReference type="Pfam" id="PF03098">
    <property type="entry name" value="An_peroxidase"/>
    <property type="match status" value="1"/>
</dbReference>
<dbReference type="PROSITE" id="PS50292">
    <property type="entry name" value="PEROXIDASE_3"/>
    <property type="match status" value="1"/>
</dbReference>
<dbReference type="OrthoDB" id="823504at2759"/>
<dbReference type="InterPro" id="IPR019791">
    <property type="entry name" value="Haem_peroxidase_animal"/>
</dbReference>
<sequence length="614" mass="67511">MLSSALLLLSFLVVIAPSLAQAPVDDGRDAEFLEPAKPVPDKFIPPAVPALSAAPSRSPPPSPSAPAPGAPAPLPSPSPSAGPKRTFAVASPPLAAECLRRPLRFLSGQCTSTAAATWGEAQRPQFSYLSAHSSTFPTGASLKSAREISNILCNQKGNVFSAKGINELFVFFGQFVDHNLVATPATGDPMPILVPENDPWFKGKTMRFVRSTRGFTGEENYERPINTLSSALDLSAVYGVNDPRNTALLEMAAGNLTGKMKTSEGNLLPYNTGGFNNAPNSKSAKFYLTGDHRANEHPTLTTIHTIWVREHNRIVDLIREKVPAGRLNKVDSKQIYEWARALNIAKFQSIVYKEFVPTMIGRRAPRYNGFRKSVNPTVSDIFAGAAFRVGHTMVGNKVSRRSATRRLRALKLSDMFFRPSGVDEVGEMDNLIRGAAGVRAQEVDVKVHNALRNMLFENVPGEDGFDLVAMNIQRGRDHALPTFNQIRQTFGIRPARKFSDISRNSRVARLLSLAYEGDVDAVEAWPGMMAEDKIGAASCGQTMRAVWEAEFTRLAEGDQFFYRRTVKMPPVLKMFLTKEVNSLYRKGYSVWRDVVVQNTKVERDQLPSGNIFTV</sequence>
<feature type="binding site" description="axial binding residue" evidence="4">
    <location>
        <position position="391"/>
    </location>
    <ligand>
        <name>heme b</name>
        <dbReference type="ChEBI" id="CHEBI:60344"/>
    </ligand>
    <ligandPart>
        <name>Fe</name>
        <dbReference type="ChEBI" id="CHEBI:18248"/>
    </ligandPart>
</feature>
<keyword evidence="8" id="KW-1185">Reference proteome</keyword>
<dbReference type="Gramene" id="CDF39508">
    <property type="protein sequence ID" value="CDF39508"/>
    <property type="gene ID" value="CHC_T00010161001"/>
</dbReference>
<dbReference type="SUPFAM" id="SSF48113">
    <property type="entry name" value="Heme-dependent peroxidases"/>
    <property type="match status" value="1"/>
</dbReference>
<keyword evidence="7" id="KW-0575">Peroxidase</keyword>
<comment type="subcellular location">
    <subcellularLocation>
        <location evidence="1">Secreted</location>
    </subcellularLocation>
</comment>
<dbReference type="Gene3D" id="1.10.640.10">
    <property type="entry name" value="Haem peroxidase domain superfamily, animal type"/>
    <property type="match status" value="1"/>
</dbReference>
<keyword evidence="3" id="KW-0325">Glycoprotein</keyword>
<keyword evidence="7" id="KW-0560">Oxidoreductase</keyword>
<evidence type="ECO:0000256" key="3">
    <source>
        <dbReference type="ARBA" id="ARBA00023180"/>
    </source>
</evidence>
<evidence type="ECO:0000256" key="6">
    <source>
        <dbReference type="SAM" id="SignalP"/>
    </source>
</evidence>
<dbReference type="OMA" id="RYQPMGP"/>
<organism evidence="7 8">
    <name type="scientific">Chondrus crispus</name>
    <name type="common">Carrageen Irish moss</name>
    <name type="synonym">Polymorpha crispa</name>
    <dbReference type="NCBI Taxonomy" id="2769"/>
    <lineage>
        <taxon>Eukaryota</taxon>
        <taxon>Rhodophyta</taxon>
        <taxon>Florideophyceae</taxon>
        <taxon>Rhodymeniophycidae</taxon>
        <taxon>Gigartinales</taxon>
        <taxon>Gigartinaceae</taxon>
        <taxon>Chondrus</taxon>
    </lineage>
</organism>
<accession>R7QP25</accession>
<dbReference type="PANTHER" id="PTHR11475:SF4">
    <property type="entry name" value="CHORION PEROXIDASE"/>
    <property type="match status" value="1"/>
</dbReference>
<feature type="signal peptide" evidence="6">
    <location>
        <begin position="1"/>
        <end position="20"/>
    </location>
</feature>
<keyword evidence="6" id="KW-0732">Signal</keyword>
<evidence type="ECO:0000256" key="1">
    <source>
        <dbReference type="ARBA" id="ARBA00004613"/>
    </source>
</evidence>